<evidence type="ECO:0000256" key="1">
    <source>
        <dbReference type="ARBA" id="ARBA00012528"/>
    </source>
</evidence>
<dbReference type="InterPro" id="IPR000160">
    <property type="entry name" value="GGDEF_dom"/>
</dbReference>
<accession>A0ABV2JVR6</accession>
<keyword evidence="4" id="KW-0472">Membrane</keyword>
<evidence type="ECO:0000256" key="2">
    <source>
        <dbReference type="ARBA" id="ARBA00034247"/>
    </source>
</evidence>
<feature type="transmembrane region" description="Helical" evidence="4">
    <location>
        <begin position="192"/>
        <end position="213"/>
    </location>
</feature>
<protein>
    <recommendedName>
        <fullName evidence="1">diguanylate cyclase</fullName>
        <ecNumber evidence="1">2.7.7.65</ecNumber>
    </recommendedName>
</protein>
<dbReference type="InterPro" id="IPR011623">
    <property type="entry name" value="7TMR_DISM_rcpt_extracell_dom1"/>
</dbReference>
<feature type="domain" description="GGDEF" evidence="6">
    <location>
        <begin position="447"/>
        <end position="579"/>
    </location>
</feature>
<organism evidence="7 8">
    <name type="scientific">Dyella japonica</name>
    <dbReference type="NCBI Taxonomy" id="231455"/>
    <lineage>
        <taxon>Bacteria</taxon>
        <taxon>Pseudomonadati</taxon>
        <taxon>Pseudomonadota</taxon>
        <taxon>Gammaproteobacteria</taxon>
        <taxon>Lysobacterales</taxon>
        <taxon>Rhodanobacteraceae</taxon>
        <taxon>Dyella</taxon>
    </lineage>
</organism>
<feature type="signal peptide" evidence="5">
    <location>
        <begin position="1"/>
        <end position="37"/>
    </location>
</feature>
<dbReference type="Proteomes" id="UP001549184">
    <property type="component" value="Unassembled WGS sequence"/>
</dbReference>
<dbReference type="PANTHER" id="PTHR45138">
    <property type="entry name" value="REGULATORY COMPONENTS OF SENSORY TRANSDUCTION SYSTEM"/>
    <property type="match status" value="1"/>
</dbReference>
<comment type="caution">
    <text evidence="7">The sequence shown here is derived from an EMBL/GenBank/DDBJ whole genome shotgun (WGS) entry which is preliminary data.</text>
</comment>
<evidence type="ECO:0000256" key="4">
    <source>
        <dbReference type="SAM" id="Phobius"/>
    </source>
</evidence>
<evidence type="ECO:0000259" key="6">
    <source>
        <dbReference type="PROSITE" id="PS50887"/>
    </source>
</evidence>
<dbReference type="InterPro" id="IPR050469">
    <property type="entry name" value="Diguanylate_Cyclase"/>
</dbReference>
<feature type="chain" id="PRO_5046789816" description="diguanylate cyclase" evidence="5">
    <location>
        <begin position="38"/>
        <end position="590"/>
    </location>
</feature>
<sequence>MRRFRSTGTVVAGRRYGRAWRVLLWLLITLLTSAAHAAQPWSLFGAPPLEPQIATYRALPGESPPQDYHELPRWLAARQQRASVDMLGGEFWLVAPLEVPDDRTDWVVTFGNTYYQRASLRVLGDDGTRQRLDAGRGIDTNFMLRGTLPATLHAGHRYAVMIRVAAPFYTARPRIDVQTREAYRRRLTNESALMLGSLGVLGGLGIFILFVGLWTRVLSYTLYGCQSLILMAGWASFFGLPDDWLGAGTGALNFTLWFILVPVVHAPFTIRFLELARYAPRATRIGYGIAIASALAVPAALLWPSLAFLIATIAVTSVVVFSASVGIWALLSGIRQARFFVLAYVCVLVPGAIILPVNFGLMPSPVDNADLLTLMGNSGEAMLLAFALADHMKLVQAARERFRLGMLDAIARASTDPLTGLGNRLAFNMRIEEITRRTYAPSSMTEGAWQVAMIDLDGLKQINDSEGHERGDALLQAAARGLGRLPCQGQAYRLGGDEFAVISFGDELSLHRLTRALLKLDRQLHEYGFHGAGLSFGVCGSTIGQTLDGEDFAELVREADRMMYEQKSRRRTPSASDHQDPMETETGCEQ</sequence>
<comment type="catalytic activity">
    <reaction evidence="2">
        <text>2 GTP = 3',3'-c-di-GMP + 2 diphosphate</text>
        <dbReference type="Rhea" id="RHEA:24898"/>
        <dbReference type="ChEBI" id="CHEBI:33019"/>
        <dbReference type="ChEBI" id="CHEBI:37565"/>
        <dbReference type="ChEBI" id="CHEBI:58805"/>
        <dbReference type="EC" id="2.7.7.65"/>
    </reaction>
</comment>
<dbReference type="EMBL" id="JBEPMU010000002">
    <property type="protein sequence ID" value="MET3651934.1"/>
    <property type="molecule type" value="Genomic_DNA"/>
</dbReference>
<dbReference type="SMART" id="SM00267">
    <property type="entry name" value="GGDEF"/>
    <property type="match status" value="1"/>
</dbReference>
<feature type="transmembrane region" description="Helical" evidence="4">
    <location>
        <begin position="285"/>
        <end position="303"/>
    </location>
</feature>
<keyword evidence="8" id="KW-1185">Reference proteome</keyword>
<dbReference type="Pfam" id="PF00990">
    <property type="entry name" value="GGDEF"/>
    <property type="match status" value="1"/>
</dbReference>
<feature type="region of interest" description="Disordered" evidence="3">
    <location>
        <begin position="564"/>
        <end position="590"/>
    </location>
</feature>
<feature type="transmembrane region" description="Helical" evidence="4">
    <location>
        <begin position="252"/>
        <end position="273"/>
    </location>
</feature>
<keyword evidence="4" id="KW-1133">Transmembrane helix</keyword>
<keyword evidence="5" id="KW-0732">Signal</keyword>
<evidence type="ECO:0000313" key="7">
    <source>
        <dbReference type="EMBL" id="MET3651934.1"/>
    </source>
</evidence>
<evidence type="ECO:0000256" key="3">
    <source>
        <dbReference type="SAM" id="MobiDB-lite"/>
    </source>
</evidence>
<dbReference type="RefSeq" id="WP_354013356.1">
    <property type="nucleotide sequence ID" value="NZ_JBEPMU010000002.1"/>
</dbReference>
<dbReference type="InterPro" id="IPR029787">
    <property type="entry name" value="Nucleotide_cyclase"/>
</dbReference>
<dbReference type="PANTHER" id="PTHR45138:SF9">
    <property type="entry name" value="DIGUANYLATE CYCLASE DGCM-RELATED"/>
    <property type="match status" value="1"/>
</dbReference>
<feature type="transmembrane region" description="Helical" evidence="4">
    <location>
        <begin position="220"/>
        <end position="240"/>
    </location>
</feature>
<feature type="transmembrane region" description="Helical" evidence="4">
    <location>
        <begin position="309"/>
        <end position="332"/>
    </location>
</feature>
<dbReference type="EC" id="2.7.7.65" evidence="1"/>
<reference evidence="7 8" key="1">
    <citation type="submission" date="2024-06" db="EMBL/GenBank/DDBJ databases">
        <title>Sorghum-associated microbial communities from plants grown in Nebraska, USA.</title>
        <authorList>
            <person name="Schachtman D."/>
        </authorList>
    </citation>
    <scope>NUCLEOTIDE SEQUENCE [LARGE SCALE GENOMIC DNA]</scope>
    <source>
        <strain evidence="7 8">1073</strain>
    </source>
</reference>
<dbReference type="Pfam" id="PF07695">
    <property type="entry name" value="7TMR-DISM_7TM"/>
    <property type="match status" value="1"/>
</dbReference>
<dbReference type="NCBIfam" id="TIGR00254">
    <property type="entry name" value="GGDEF"/>
    <property type="match status" value="1"/>
</dbReference>
<feature type="transmembrane region" description="Helical" evidence="4">
    <location>
        <begin position="339"/>
        <end position="359"/>
    </location>
</feature>
<evidence type="ECO:0000313" key="8">
    <source>
        <dbReference type="Proteomes" id="UP001549184"/>
    </source>
</evidence>
<name>A0ABV2JVR6_9GAMM</name>
<proteinExistence type="predicted"/>
<keyword evidence="4" id="KW-0812">Transmembrane</keyword>
<dbReference type="PROSITE" id="PS50887">
    <property type="entry name" value="GGDEF"/>
    <property type="match status" value="1"/>
</dbReference>
<evidence type="ECO:0000256" key="5">
    <source>
        <dbReference type="SAM" id="SignalP"/>
    </source>
</evidence>
<dbReference type="Gene3D" id="3.30.70.270">
    <property type="match status" value="1"/>
</dbReference>
<dbReference type="SUPFAM" id="SSF55073">
    <property type="entry name" value="Nucleotide cyclase"/>
    <property type="match status" value="1"/>
</dbReference>
<dbReference type="InterPro" id="IPR043128">
    <property type="entry name" value="Rev_trsase/Diguanyl_cyclase"/>
</dbReference>
<gene>
    <name evidence="7" type="ORF">ABIC75_001656</name>
</gene>
<dbReference type="CDD" id="cd01949">
    <property type="entry name" value="GGDEF"/>
    <property type="match status" value="1"/>
</dbReference>